<name>A0AAN7YKN4_9PEZI</name>
<dbReference type="InterPro" id="IPR052711">
    <property type="entry name" value="Zinc_ADH-like"/>
</dbReference>
<evidence type="ECO:0000313" key="3">
    <source>
        <dbReference type="Proteomes" id="UP001310890"/>
    </source>
</evidence>
<dbReference type="SUPFAM" id="SSF50129">
    <property type="entry name" value="GroES-like"/>
    <property type="match status" value="1"/>
</dbReference>
<dbReference type="Proteomes" id="UP001310890">
    <property type="component" value="Unassembled WGS sequence"/>
</dbReference>
<sequence length="354" mass="37631">MTQQTFSQWTLPTTNGVDSLTFESNIPLSSIQPLGRHEVLVNLKAAALNYRDLMIAKGLTPGQIQPNIIPGSDGSGIVLAVGPSVSDFKAGDKVVTHMCPSLPKDQPASMTDISAGLGQTLPGTFRTHGIFPSTALVRMPSNLSFEQASTLTCSGLTAYNALFGLSSHAVKKGDWILVPGTGGVSIAALQFAVAAGATVVATTSSDVKAGKLKELGAKHIVNYRREKDWGESAKALLPSSYAAGFDLVLDLGGNETLPQSLAAVRPDGLVVCAGVLGKADAEMVPMMSALWRTCVIRGLLLGTRQQFLSMNKFIEEKDVRPVFDDEKVFKLEEAKEAFALLERQGHFSKVVVTM</sequence>
<accession>A0AAN7YKN4</accession>
<dbReference type="Gene3D" id="3.90.180.10">
    <property type="entry name" value="Medium-chain alcohol dehydrogenases, catalytic domain"/>
    <property type="match status" value="1"/>
</dbReference>
<dbReference type="InterPro" id="IPR020843">
    <property type="entry name" value="ER"/>
</dbReference>
<dbReference type="EMBL" id="JAVRRL010000024">
    <property type="protein sequence ID" value="KAK5113410.1"/>
    <property type="molecule type" value="Genomic_DNA"/>
</dbReference>
<protein>
    <recommendedName>
        <fullName evidence="1">Enoyl reductase (ER) domain-containing protein</fullName>
    </recommendedName>
</protein>
<dbReference type="SUPFAM" id="SSF51735">
    <property type="entry name" value="NAD(P)-binding Rossmann-fold domains"/>
    <property type="match status" value="1"/>
</dbReference>
<feature type="domain" description="Enoyl reductase (ER)" evidence="1">
    <location>
        <begin position="16"/>
        <end position="352"/>
    </location>
</feature>
<dbReference type="PANTHER" id="PTHR45033:SF2">
    <property type="entry name" value="ZINC-TYPE ALCOHOL DEHYDROGENASE-LIKE PROTEIN C1773.06C"/>
    <property type="match status" value="1"/>
</dbReference>
<organism evidence="2 3">
    <name type="scientific">Meristemomyces frigidus</name>
    <dbReference type="NCBI Taxonomy" id="1508187"/>
    <lineage>
        <taxon>Eukaryota</taxon>
        <taxon>Fungi</taxon>
        <taxon>Dikarya</taxon>
        <taxon>Ascomycota</taxon>
        <taxon>Pezizomycotina</taxon>
        <taxon>Dothideomycetes</taxon>
        <taxon>Dothideomycetidae</taxon>
        <taxon>Mycosphaerellales</taxon>
        <taxon>Teratosphaeriaceae</taxon>
        <taxon>Meristemomyces</taxon>
    </lineage>
</organism>
<proteinExistence type="predicted"/>
<dbReference type="SMART" id="SM00829">
    <property type="entry name" value="PKS_ER"/>
    <property type="match status" value="1"/>
</dbReference>
<comment type="caution">
    <text evidence="2">The sequence shown here is derived from an EMBL/GenBank/DDBJ whole genome shotgun (WGS) entry which is preliminary data.</text>
</comment>
<dbReference type="InterPro" id="IPR013154">
    <property type="entry name" value="ADH-like_N"/>
</dbReference>
<dbReference type="GO" id="GO:0016491">
    <property type="term" value="F:oxidoreductase activity"/>
    <property type="evidence" value="ECO:0007669"/>
    <property type="project" value="InterPro"/>
</dbReference>
<reference evidence="2" key="1">
    <citation type="submission" date="2023-08" db="EMBL/GenBank/DDBJ databases">
        <title>Black Yeasts Isolated from many extreme environments.</title>
        <authorList>
            <person name="Coleine C."/>
            <person name="Stajich J.E."/>
            <person name="Selbmann L."/>
        </authorList>
    </citation>
    <scope>NUCLEOTIDE SEQUENCE</scope>
    <source>
        <strain evidence="2">CCFEE 5401</strain>
    </source>
</reference>
<dbReference type="InterPro" id="IPR036291">
    <property type="entry name" value="NAD(P)-bd_dom_sf"/>
</dbReference>
<dbReference type="AlphaFoldDB" id="A0AAN7YKN4"/>
<dbReference type="Pfam" id="PF00107">
    <property type="entry name" value="ADH_zinc_N"/>
    <property type="match status" value="1"/>
</dbReference>
<dbReference type="CDD" id="cd08276">
    <property type="entry name" value="MDR7"/>
    <property type="match status" value="1"/>
</dbReference>
<dbReference type="Pfam" id="PF08240">
    <property type="entry name" value="ADH_N"/>
    <property type="match status" value="1"/>
</dbReference>
<dbReference type="InterPro" id="IPR011032">
    <property type="entry name" value="GroES-like_sf"/>
</dbReference>
<dbReference type="Gene3D" id="3.40.50.720">
    <property type="entry name" value="NAD(P)-binding Rossmann-like Domain"/>
    <property type="match status" value="1"/>
</dbReference>
<dbReference type="InterPro" id="IPR013149">
    <property type="entry name" value="ADH-like_C"/>
</dbReference>
<evidence type="ECO:0000259" key="1">
    <source>
        <dbReference type="SMART" id="SM00829"/>
    </source>
</evidence>
<dbReference type="PANTHER" id="PTHR45033">
    <property type="match status" value="1"/>
</dbReference>
<gene>
    <name evidence="2" type="ORF">LTR62_003510</name>
</gene>
<evidence type="ECO:0000313" key="2">
    <source>
        <dbReference type="EMBL" id="KAK5113410.1"/>
    </source>
</evidence>